<comment type="caution">
    <text evidence="5">The sequence shown here is derived from an EMBL/GenBank/DDBJ whole genome shotgun (WGS) entry which is preliminary data.</text>
</comment>
<dbReference type="Gene3D" id="3.30.930.30">
    <property type="match status" value="1"/>
</dbReference>
<protein>
    <recommendedName>
        <fullName evidence="4">MobA/MobL protein domain-containing protein</fullName>
    </recommendedName>
</protein>
<evidence type="ECO:0000313" key="6">
    <source>
        <dbReference type="Proteomes" id="UP000274661"/>
    </source>
</evidence>
<name>A0A3R9YLC0_9SPHN</name>
<dbReference type="RefSeq" id="WP_126717955.1">
    <property type="nucleotide sequence ID" value="NZ_RWJF01000001.1"/>
</dbReference>
<feature type="compositionally biased region" description="Polar residues" evidence="3">
    <location>
        <begin position="14"/>
        <end position="24"/>
    </location>
</feature>
<evidence type="ECO:0000256" key="3">
    <source>
        <dbReference type="SAM" id="MobiDB-lite"/>
    </source>
</evidence>
<dbReference type="Proteomes" id="UP000274661">
    <property type="component" value="Unassembled WGS sequence"/>
</dbReference>
<feature type="region of interest" description="Disordered" evidence="3">
    <location>
        <begin position="620"/>
        <end position="641"/>
    </location>
</feature>
<dbReference type="Pfam" id="PF03389">
    <property type="entry name" value="MobA_MobL"/>
    <property type="match status" value="1"/>
</dbReference>
<evidence type="ECO:0000259" key="4">
    <source>
        <dbReference type="Pfam" id="PF03389"/>
    </source>
</evidence>
<evidence type="ECO:0000256" key="1">
    <source>
        <dbReference type="ARBA" id="ARBA00010873"/>
    </source>
</evidence>
<feature type="region of interest" description="Disordered" evidence="3">
    <location>
        <begin position="362"/>
        <end position="385"/>
    </location>
</feature>
<reference evidence="5 6" key="1">
    <citation type="submission" date="2018-12" db="EMBL/GenBank/DDBJ databases">
        <title>Sphingomonas sp. HMF7854 Genome sequencing and assembly.</title>
        <authorList>
            <person name="Cha I."/>
            <person name="Kang H."/>
            <person name="Kim H."/>
            <person name="Kang J."/>
            <person name="Joh K."/>
        </authorList>
    </citation>
    <scope>NUCLEOTIDE SEQUENCE [LARGE SCALE GENOMIC DNA]</scope>
    <source>
        <strain evidence="5 6">HMF7854</strain>
    </source>
</reference>
<keyword evidence="2" id="KW-0184">Conjugation</keyword>
<proteinExistence type="inferred from homology"/>
<feature type="domain" description="MobA/MobL protein" evidence="4">
    <location>
        <begin position="224"/>
        <end position="380"/>
    </location>
</feature>
<sequence>MKRPLMTIGDRSVTPEQVQSTVSKASAAWLSDRRPKKAAAERKRRHRALTQEEREAKALATATAKKRRADEREARELDRLLARIGYLSRRSQREAEAMLRVRVSWKSSAQPKVTAICPRNLYTRMAPELTERTKAALATRSRVAVDGFKNIVLRKIPRGYGRKERGTRAYEHGEAADLARYILRDQALETGSVNRFSNILEFDGPNALYQTDAFSVDDRRCAQIVAFWNALEAFEAEADADGNVYSHLIVAMPHELSPNGRAQALEDLCFRLDALHLPYVASLHRPDPKGDVRNFHAHIIMSPRPFAVEGPFAWSFEAGKATELNSRAGYDWLRQQAAAAFNHALEKEGRALRYTGIAQAKRGVPSTGEAHDGPAKTARKRQQEADEAERKRLTAQLAAHVAAVMNRQTSLGTEIQQILHPPVVSEPQPAISPALAGLRKKYPDPLKLEGLSVLDFVAFTPADHASDDWFGPAYNLAVELRRGNWELVRDNGGQPELAVEKRLEYQALRQAPALPDIVDEALREAHRRMVAERDWKRRVRRDKERIRKEMLTWLRGAPVSLFDSEANVLPEFRDRFPKHVMALDGVRKAMVDCHIAALELQRRSAAATTKRVPDEVASRLDLGASLPPPAPSSPAVDDGAENQLFDAVRQGLVKLPGKNLGKG</sequence>
<evidence type="ECO:0000313" key="5">
    <source>
        <dbReference type="EMBL" id="RST30121.1"/>
    </source>
</evidence>
<comment type="similarity">
    <text evidence="1">Belongs to the MobA/MobL family.</text>
</comment>
<feature type="compositionally biased region" description="Basic residues" evidence="3">
    <location>
        <begin position="34"/>
        <end position="48"/>
    </location>
</feature>
<dbReference type="OrthoDB" id="1826980at2"/>
<dbReference type="EMBL" id="RWJF01000001">
    <property type="protein sequence ID" value="RST30121.1"/>
    <property type="molecule type" value="Genomic_DNA"/>
</dbReference>
<dbReference type="InterPro" id="IPR005053">
    <property type="entry name" value="MobA_MobL"/>
</dbReference>
<accession>A0A3R9YLC0</accession>
<organism evidence="5 6">
    <name type="scientific">Sphingomonas ginkgonis</name>
    <dbReference type="NCBI Taxonomy" id="2315330"/>
    <lineage>
        <taxon>Bacteria</taxon>
        <taxon>Pseudomonadati</taxon>
        <taxon>Pseudomonadota</taxon>
        <taxon>Alphaproteobacteria</taxon>
        <taxon>Sphingomonadales</taxon>
        <taxon>Sphingomonadaceae</taxon>
        <taxon>Sphingomonas</taxon>
    </lineage>
</organism>
<dbReference type="AlphaFoldDB" id="A0A3R9YLC0"/>
<gene>
    <name evidence="5" type="ORF">HMF7854_04245</name>
</gene>
<evidence type="ECO:0000256" key="2">
    <source>
        <dbReference type="ARBA" id="ARBA00022971"/>
    </source>
</evidence>
<keyword evidence="6" id="KW-1185">Reference proteome</keyword>
<feature type="region of interest" description="Disordered" evidence="3">
    <location>
        <begin position="1"/>
        <end position="55"/>
    </location>
</feature>